<dbReference type="SUPFAM" id="SSF50998">
    <property type="entry name" value="Quinoprotein alcohol dehydrogenase-like"/>
    <property type="match status" value="1"/>
</dbReference>
<dbReference type="AlphaFoldDB" id="A0A7Y9L8U0"/>
<evidence type="ECO:0000313" key="2">
    <source>
        <dbReference type="EMBL" id="NYE71114.1"/>
    </source>
</evidence>
<feature type="domain" description="Pyrrolo-quinoline quinone repeat" evidence="1">
    <location>
        <begin position="485"/>
        <end position="624"/>
    </location>
</feature>
<dbReference type="InterPro" id="IPR015943">
    <property type="entry name" value="WD40/YVTN_repeat-like_dom_sf"/>
</dbReference>
<keyword evidence="3" id="KW-1185">Reference proteome</keyword>
<organism evidence="2 3">
    <name type="scientific">Microlunatus parietis</name>
    <dbReference type="NCBI Taxonomy" id="682979"/>
    <lineage>
        <taxon>Bacteria</taxon>
        <taxon>Bacillati</taxon>
        <taxon>Actinomycetota</taxon>
        <taxon>Actinomycetes</taxon>
        <taxon>Propionibacteriales</taxon>
        <taxon>Propionibacteriaceae</taxon>
        <taxon>Microlunatus</taxon>
    </lineage>
</organism>
<name>A0A7Y9L8U0_9ACTN</name>
<comment type="caution">
    <text evidence="2">The sequence shown here is derived from an EMBL/GenBank/DDBJ whole genome shotgun (WGS) entry which is preliminary data.</text>
</comment>
<accession>A0A7Y9L8U0</accession>
<gene>
    <name evidence="2" type="ORF">BKA15_002443</name>
</gene>
<evidence type="ECO:0000259" key="1">
    <source>
        <dbReference type="Pfam" id="PF13360"/>
    </source>
</evidence>
<dbReference type="InterPro" id="IPR002372">
    <property type="entry name" value="PQQ_rpt_dom"/>
</dbReference>
<dbReference type="InterPro" id="IPR011047">
    <property type="entry name" value="Quinoprotein_ADH-like_sf"/>
</dbReference>
<dbReference type="SUPFAM" id="SSF63829">
    <property type="entry name" value="Calcium-dependent phosphotriesterase"/>
    <property type="match status" value="1"/>
</dbReference>
<protein>
    <submittedName>
        <fullName evidence="2">Streptogramin lyase</fullName>
    </submittedName>
</protein>
<dbReference type="EMBL" id="JACCBU010000001">
    <property type="protein sequence ID" value="NYE71114.1"/>
    <property type="molecule type" value="Genomic_DNA"/>
</dbReference>
<evidence type="ECO:0000313" key="3">
    <source>
        <dbReference type="Proteomes" id="UP000569914"/>
    </source>
</evidence>
<dbReference type="Pfam" id="PF13360">
    <property type="entry name" value="PQQ_2"/>
    <property type="match status" value="1"/>
</dbReference>
<keyword evidence="2" id="KW-0456">Lyase</keyword>
<reference evidence="2 3" key="1">
    <citation type="submission" date="2020-07" db="EMBL/GenBank/DDBJ databases">
        <title>Sequencing the genomes of 1000 actinobacteria strains.</title>
        <authorList>
            <person name="Klenk H.-P."/>
        </authorList>
    </citation>
    <scope>NUCLEOTIDE SEQUENCE [LARGE SCALE GENOMIC DNA]</scope>
    <source>
        <strain evidence="2 3">DSM 22083</strain>
    </source>
</reference>
<sequence>MPQFEGAGEMGRWVVGAVLLIMVAAGLARPPVAAAEVVPTTPQWWNRGQIPLYSTSSASGETARMPDGSVRTYRVFSGAPAYLAEIDTFSAKVLRMITLHVPNSDPAEVPADKGAQGAWGVSVDRHGTVFASTYGYGHVYRLPWGATEIEDLGRPTKYASFTWEGDVDDKGNFYIGTTEGFAPPPLPGGRLIAWNAETRTYRDYGDFGGTYGYVRSVEYAEGKIYAGLGQSAGLWQVDPVSGKRVEIPLPKGMPTDKYAYQMEDEAGFLYVMFAGGTTASTGWVLNLRTLKWVHEIPGYLGQTITSADARGRVYLIDSAELKLFDPRTGRLTGTGFKGGDEQADKGGLGAGKGLGRFPDPVTGHETIVGGGATGDLWRYDTVTRAGILTQIDGLVGTPTAPRSLAKGPDGRIYGGGYFQGGFVAYDPATTTWTEYKFPHQIEGMGTHNGKLYLGIYANAELWEYDPAQPFADGTNPKKLFDLKAEGQERPWTVVSAGKYVAVGTSPKNTQLNGAVTLYDPETGERRTWNSGLVSGANQISALTYRDGIVYGGSLGCCNPADGSKHRGQVFALDAASGEVRWTSTPLADEDGVSGLTFDGQGRLFGQSYGTVFEIDPTDGRLLRSKKYFDYPWPTISGFQPRAVNMNFDPGDGAIHTTSGTTRRIDPDTLNDLGPNYRCSFADTSPGASKFYVQNGLLLEVKWY</sequence>
<proteinExistence type="predicted"/>
<dbReference type="GO" id="GO:0016829">
    <property type="term" value="F:lyase activity"/>
    <property type="evidence" value="ECO:0007669"/>
    <property type="project" value="UniProtKB-KW"/>
</dbReference>
<dbReference type="Proteomes" id="UP000569914">
    <property type="component" value="Unassembled WGS sequence"/>
</dbReference>
<dbReference type="RefSeq" id="WP_179751049.1">
    <property type="nucleotide sequence ID" value="NZ_JACCBU010000001.1"/>
</dbReference>
<dbReference type="Gene3D" id="2.130.10.10">
    <property type="entry name" value="YVTN repeat-like/Quinoprotein amine dehydrogenase"/>
    <property type="match status" value="1"/>
</dbReference>